<feature type="transmembrane region" description="Helical" evidence="2">
    <location>
        <begin position="503"/>
        <end position="521"/>
    </location>
</feature>
<feature type="signal peptide" evidence="3">
    <location>
        <begin position="1"/>
        <end position="20"/>
    </location>
</feature>
<dbReference type="GO" id="GO:0016747">
    <property type="term" value="F:acyltransferase activity, transferring groups other than amino-acyl groups"/>
    <property type="evidence" value="ECO:0007669"/>
    <property type="project" value="InterPro"/>
</dbReference>
<dbReference type="Proteomes" id="UP000024635">
    <property type="component" value="Unassembled WGS sequence"/>
</dbReference>
<protein>
    <recommendedName>
        <fullName evidence="4">Nose resistant-to-fluoxetine protein N-terminal domain-containing protein</fullName>
    </recommendedName>
</protein>
<feature type="transmembrane region" description="Helical" evidence="2">
    <location>
        <begin position="649"/>
        <end position="669"/>
    </location>
</feature>
<dbReference type="SMART" id="SM00703">
    <property type="entry name" value="NRF"/>
    <property type="match status" value="1"/>
</dbReference>
<keyword evidence="6" id="KW-1185">Reference proteome</keyword>
<accession>A0A016SRV1</accession>
<sequence length="711" mass="80549">MTPLLAAILLLCLQITNSFAISENLATVNDLDGLSTSGVSNQCLSDISIFMESLRTIYTTLDQCRINRGCTDEQKLILMENMFALKQFDSFGKVPPGLMELTIISSGSYRECTQIEAPYNTHYCYARAIMENQTDNPVADLGVKVAVCMPTSCSEKDIPKVLGSFDFGGLAALHFVDADCVPTKVVPTTAFWIFMSFMAFFVVWAIAATAFDYVLHAYFNGKVIKNKVVDAFLAFSFYTNAATILDMSPPKEGNIKSLASIRFISMTWVASGHTLLENTFGDTVLPIFSMWNPFLSVTILNAFLSVDTFFLLSGILVSYLFFKAKPLLRYVKNPMTWIMFYVHRYLRLTPPMMLFIGFYVVILPFTDGPYSAALTDYLGTIEDNVRRCQDNWWRNMLYINNFYLEEGAAKRERSPILRPPSEKPSSFSTLRSPKFPLNYSTYFSGLAVSISSSFILLTLCCAGSIAYVYVATYRYDLPATIIGFFSSFSGKIDVFFSEYYEKPWARCTPYFIGIIVGYILVKFRDRRPKLNKIIIVVIWIAATAVGFACVYSPYRYIKGDHNWSKFTRATYNNFSRIGWSIAVSWVIVANHLGWGGPIATFMEHPLWQPLGRLSYCAYIVHSFVIHYVFNLDDRPAHYVSIWQTYVYRVIPVVVLSYFFAFVWSCLFEVSSIKLEKLLIGGIVPNRKPRSIKPEPNGEAVPAKEENGDLKL</sequence>
<keyword evidence="2" id="KW-0472">Membrane</keyword>
<organism evidence="5 6">
    <name type="scientific">Ancylostoma ceylanicum</name>
    <dbReference type="NCBI Taxonomy" id="53326"/>
    <lineage>
        <taxon>Eukaryota</taxon>
        <taxon>Metazoa</taxon>
        <taxon>Ecdysozoa</taxon>
        <taxon>Nematoda</taxon>
        <taxon>Chromadorea</taxon>
        <taxon>Rhabditida</taxon>
        <taxon>Rhabditina</taxon>
        <taxon>Rhabditomorpha</taxon>
        <taxon>Strongyloidea</taxon>
        <taxon>Ancylostomatidae</taxon>
        <taxon>Ancylostomatinae</taxon>
        <taxon>Ancylostoma</taxon>
    </lineage>
</organism>
<dbReference type="Pfam" id="PF20146">
    <property type="entry name" value="NRF"/>
    <property type="match status" value="1"/>
</dbReference>
<evidence type="ECO:0000313" key="5">
    <source>
        <dbReference type="EMBL" id="EYB93024.1"/>
    </source>
</evidence>
<feature type="domain" description="Nose resistant-to-fluoxetine protein N-terminal" evidence="4">
    <location>
        <begin position="61"/>
        <end position="182"/>
    </location>
</feature>
<evidence type="ECO:0000313" key="6">
    <source>
        <dbReference type="Proteomes" id="UP000024635"/>
    </source>
</evidence>
<dbReference type="InterPro" id="IPR052728">
    <property type="entry name" value="O2_lipid_transport_reg"/>
</dbReference>
<feature type="transmembrane region" description="Helical" evidence="2">
    <location>
        <begin position="477"/>
        <end position="497"/>
    </location>
</feature>
<feature type="chain" id="PRO_5001489895" description="Nose resistant-to-fluoxetine protein N-terminal domain-containing protein" evidence="3">
    <location>
        <begin position="21"/>
        <end position="711"/>
    </location>
</feature>
<feature type="transmembrane region" description="Helical" evidence="2">
    <location>
        <begin position="533"/>
        <end position="557"/>
    </location>
</feature>
<evidence type="ECO:0000256" key="2">
    <source>
        <dbReference type="SAM" id="Phobius"/>
    </source>
</evidence>
<evidence type="ECO:0000256" key="3">
    <source>
        <dbReference type="SAM" id="SignalP"/>
    </source>
</evidence>
<keyword evidence="2" id="KW-0812">Transmembrane</keyword>
<name>A0A016SRV1_9BILA</name>
<reference evidence="6" key="1">
    <citation type="journal article" date="2015" name="Nat. Genet.">
        <title>The genome and transcriptome of the zoonotic hookworm Ancylostoma ceylanicum identify infection-specific gene families.</title>
        <authorList>
            <person name="Schwarz E.M."/>
            <person name="Hu Y."/>
            <person name="Antoshechkin I."/>
            <person name="Miller M.M."/>
            <person name="Sternberg P.W."/>
            <person name="Aroian R.V."/>
        </authorList>
    </citation>
    <scope>NUCLEOTIDE SEQUENCE</scope>
    <source>
        <strain evidence="6">HY135</strain>
    </source>
</reference>
<proteinExistence type="predicted"/>
<feature type="transmembrane region" description="Helical" evidence="2">
    <location>
        <begin position="227"/>
        <end position="245"/>
    </location>
</feature>
<comment type="caution">
    <text evidence="5">The sequence shown here is derived from an EMBL/GenBank/DDBJ whole genome shotgun (WGS) entry which is preliminary data.</text>
</comment>
<dbReference type="InterPro" id="IPR002656">
    <property type="entry name" value="Acyl_transf_3_dom"/>
</dbReference>
<gene>
    <name evidence="5" type="primary">Acey_s0187.g1123</name>
    <name evidence="5" type="ORF">Y032_0187g1123</name>
</gene>
<feature type="transmembrane region" description="Helical" evidence="2">
    <location>
        <begin position="442"/>
        <end position="470"/>
    </location>
</feature>
<dbReference type="PANTHER" id="PTHR11161">
    <property type="entry name" value="O-ACYLTRANSFERASE"/>
    <property type="match status" value="1"/>
</dbReference>
<feature type="region of interest" description="Disordered" evidence="1">
    <location>
        <begin position="690"/>
        <end position="711"/>
    </location>
</feature>
<evidence type="ECO:0000256" key="1">
    <source>
        <dbReference type="SAM" id="MobiDB-lite"/>
    </source>
</evidence>
<keyword evidence="3" id="KW-0732">Signal</keyword>
<feature type="transmembrane region" description="Helical" evidence="2">
    <location>
        <begin position="299"/>
        <end position="322"/>
    </location>
</feature>
<dbReference type="EMBL" id="JARK01001523">
    <property type="protein sequence ID" value="EYB93024.1"/>
    <property type="molecule type" value="Genomic_DNA"/>
</dbReference>
<evidence type="ECO:0000259" key="4">
    <source>
        <dbReference type="SMART" id="SM00703"/>
    </source>
</evidence>
<keyword evidence="2" id="KW-1133">Transmembrane helix</keyword>
<dbReference type="PANTHER" id="PTHR11161:SF0">
    <property type="entry name" value="O-ACYLTRANSFERASE LIKE PROTEIN"/>
    <property type="match status" value="1"/>
</dbReference>
<dbReference type="OrthoDB" id="207378at2759"/>
<dbReference type="Pfam" id="PF01757">
    <property type="entry name" value="Acyl_transf_3"/>
    <property type="match status" value="2"/>
</dbReference>
<feature type="transmembrane region" description="Helical" evidence="2">
    <location>
        <begin position="345"/>
        <end position="365"/>
    </location>
</feature>
<feature type="transmembrane region" description="Helical" evidence="2">
    <location>
        <begin position="190"/>
        <end position="215"/>
    </location>
</feature>
<dbReference type="InterPro" id="IPR006621">
    <property type="entry name" value="Nose-resist-to-fluoxetine_N"/>
</dbReference>
<feature type="transmembrane region" description="Helical" evidence="2">
    <location>
        <begin position="577"/>
        <end position="601"/>
    </location>
</feature>
<feature type="compositionally biased region" description="Basic and acidic residues" evidence="1">
    <location>
        <begin position="701"/>
        <end position="711"/>
    </location>
</feature>
<feature type="transmembrane region" description="Helical" evidence="2">
    <location>
        <begin position="613"/>
        <end position="629"/>
    </location>
</feature>
<dbReference type="AlphaFoldDB" id="A0A016SRV1"/>